<dbReference type="InterPro" id="IPR010992">
    <property type="entry name" value="IHF-like_DNA-bd_dom_sf"/>
</dbReference>
<proteinExistence type="inferred from homology"/>
<dbReference type="EMBL" id="LVJN01000020">
    <property type="protein sequence ID" value="OSM01728.1"/>
    <property type="molecule type" value="Genomic_DNA"/>
</dbReference>
<evidence type="ECO:0000313" key="6">
    <source>
        <dbReference type="Proteomes" id="UP000194003"/>
    </source>
</evidence>
<dbReference type="AlphaFoldDB" id="A0A1Y2K148"/>
<dbReference type="PROSITE" id="PS00045">
    <property type="entry name" value="HISTONE_LIKE"/>
    <property type="match status" value="1"/>
</dbReference>
<dbReference type="GO" id="GO:0030527">
    <property type="term" value="F:structural constituent of chromatin"/>
    <property type="evidence" value="ECO:0007669"/>
    <property type="project" value="InterPro"/>
</dbReference>
<dbReference type="SUPFAM" id="SSF47729">
    <property type="entry name" value="IHF-like DNA-binding proteins"/>
    <property type="match status" value="1"/>
</dbReference>
<dbReference type="GO" id="GO:0030261">
    <property type="term" value="P:chromosome condensation"/>
    <property type="evidence" value="ECO:0007669"/>
    <property type="project" value="UniProtKB-KW"/>
</dbReference>
<keyword evidence="6" id="KW-1185">Reference proteome</keyword>
<evidence type="ECO:0000313" key="5">
    <source>
        <dbReference type="EMBL" id="OSM01728.1"/>
    </source>
</evidence>
<evidence type="ECO:0000256" key="2">
    <source>
        <dbReference type="ARBA" id="ARBA00023067"/>
    </source>
</evidence>
<evidence type="ECO:0000256" key="4">
    <source>
        <dbReference type="RuleBase" id="RU003939"/>
    </source>
</evidence>
<evidence type="ECO:0000256" key="1">
    <source>
        <dbReference type="ARBA" id="ARBA00010529"/>
    </source>
</evidence>
<dbReference type="OrthoDB" id="9804203at2"/>
<comment type="caution">
    <text evidence="5">The sequence shown here is derived from an EMBL/GenBank/DDBJ whole genome shotgun (WGS) entry which is preliminary data.</text>
</comment>
<keyword evidence="2" id="KW-0226">DNA condensation</keyword>
<dbReference type="SMART" id="SM00411">
    <property type="entry name" value="BHL"/>
    <property type="match status" value="1"/>
</dbReference>
<dbReference type="Gene3D" id="4.10.520.10">
    <property type="entry name" value="IHF-like DNA-binding proteins"/>
    <property type="match status" value="1"/>
</dbReference>
<protein>
    <submittedName>
        <fullName evidence="5">Putative HU family DNA-binding protein</fullName>
    </submittedName>
</protein>
<evidence type="ECO:0000256" key="3">
    <source>
        <dbReference type="ARBA" id="ARBA00023125"/>
    </source>
</evidence>
<sequence>MNLNELKRRVSERTEQDYEDVSRIISETLEVIGETLADGKTVQLLGFGTFSIGKRSAREGRNPQTGDRIRIDASQQVRFKAGQGLKLKVNPDRESE</sequence>
<name>A0A1Y2K148_9PROT</name>
<comment type="similarity">
    <text evidence="1 4">Belongs to the bacterial histone-like protein family.</text>
</comment>
<organism evidence="5 6">
    <name type="scientific">Magnetofaba australis IT-1</name>
    <dbReference type="NCBI Taxonomy" id="1434232"/>
    <lineage>
        <taxon>Bacteria</taxon>
        <taxon>Pseudomonadati</taxon>
        <taxon>Pseudomonadota</taxon>
        <taxon>Magnetococcia</taxon>
        <taxon>Magnetococcales</taxon>
        <taxon>Magnetococcaceae</taxon>
        <taxon>Magnetofaba</taxon>
    </lineage>
</organism>
<dbReference type="CDD" id="cd13831">
    <property type="entry name" value="HU"/>
    <property type="match status" value="1"/>
</dbReference>
<accession>A0A1Y2K148</accession>
<dbReference type="PANTHER" id="PTHR33175">
    <property type="entry name" value="DNA-BINDING PROTEIN HU"/>
    <property type="match status" value="1"/>
</dbReference>
<dbReference type="InterPro" id="IPR020816">
    <property type="entry name" value="Histone-like_DNA-bd_CS"/>
</dbReference>
<dbReference type="STRING" id="1434232.MAIT1_01758"/>
<dbReference type="RefSeq" id="WP_085443999.1">
    <property type="nucleotide sequence ID" value="NZ_LVJN01000020.1"/>
</dbReference>
<keyword evidence="3 5" id="KW-0238">DNA-binding</keyword>
<dbReference type="GO" id="GO:0003677">
    <property type="term" value="F:DNA binding"/>
    <property type="evidence" value="ECO:0007669"/>
    <property type="project" value="UniProtKB-KW"/>
</dbReference>
<dbReference type="Pfam" id="PF00216">
    <property type="entry name" value="Bac_DNA_binding"/>
    <property type="match status" value="1"/>
</dbReference>
<dbReference type="PRINTS" id="PR01727">
    <property type="entry name" value="DNABINDINGHU"/>
</dbReference>
<dbReference type="GO" id="GO:0005829">
    <property type="term" value="C:cytosol"/>
    <property type="evidence" value="ECO:0007669"/>
    <property type="project" value="TreeGrafter"/>
</dbReference>
<dbReference type="PANTHER" id="PTHR33175:SF3">
    <property type="entry name" value="DNA-BINDING PROTEIN HU-BETA"/>
    <property type="match status" value="1"/>
</dbReference>
<reference evidence="5 6" key="1">
    <citation type="journal article" date="2016" name="BMC Genomics">
        <title>Combined genomic and structural analyses of a cultured magnetotactic bacterium reveals its niche adaptation to a dynamic environment.</title>
        <authorList>
            <person name="Araujo A.C."/>
            <person name="Morillo V."/>
            <person name="Cypriano J."/>
            <person name="Teixeira L.C."/>
            <person name="Leao P."/>
            <person name="Lyra S."/>
            <person name="Almeida L.G."/>
            <person name="Bazylinski D.A."/>
            <person name="Vasconcellos A.T."/>
            <person name="Abreu F."/>
            <person name="Lins U."/>
        </authorList>
    </citation>
    <scope>NUCLEOTIDE SEQUENCE [LARGE SCALE GENOMIC DNA]</scope>
    <source>
        <strain evidence="5 6">IT-1</strain>
    </source>
</reference>
<dbReference type="Proteomes" id="UP000194003">
    <property type="component" value="Unassembled WGS sequence"/>
</dbReference>
<dbReference type="InterPro" id="IPR000119">
    <property type="entry name" value="Hist_DNA-bd"/>
</dbReference>
<gene>
    <name evidence="5" type="ORF">MAIT1_01758</name>
</gene>